<comment type="caution">
    <text evidence="1">The sequence shown here is derived from an EMBL/GenBank/DDBJ whole genome shotgun (WGS) entry which is preliminary data.</text>
</comment>
<dbReference type="Proteomes" id="UP000663829">
    <property type="component" value="Unassembled WGS sequence"/>
</dbReference>
<accession>A0A815RDF1</accession>
<organism evidence="1 3">
    <name type="scientific">Didymodactylos carnosus</name>
    <dbReference type="NCBI Taxonomy" id="1234261"/>
    <lineage>
        <taxon>Eukaryota</taxon>
        <taxon>Metazoa</taxon>
        <taxon>Spiralia</taxon>
        <taxon>Gnathifera</taxon>
        <taxon>Rotifera</taxon>
        <taxon>Eurotatoria</taxon>
        <taxon>Bdelloidea</taxon>
        <taxon>Philodinida</taxon>
        <taxon>Philodinidae</taxon>
        <taxon>Didymodactylos</taxon>
    </lineage>
</organism>
<proteinExistence type="predicted"/>
<gene>
    <name evidence="1" type="ORF">GPM918_LOCUS35626</name>
    <name evidence="2" type="ORF">SRO942_LOCUS36342</name>
</gene>
<evidence type="ECO:0000313" key="2">
    <source>
        <dbReference type="EMBL" id="CAF4341843.1"/>
    </source>
</evidence>
<reference evidence="1" key="1">
    <citation type="submission" date="2021-02" db="EMBL/GenBank/DDBJ databases">
        <authorList>
            <person name="Nowell W R."/>
        </authorList>
    </citation>
    <scope>NUCLEOTIDE SEQUENCE</scope>
</reference>
<dbReference type="EMBL" id="CAJNOQ010020797">
    <property type="protein sequence ID" value="CAF1475636.1"/>
    <property type="molecule type" value="Genomic_DNA"/>
</dbReference>
<protein>
    <submittedName>
        <fullName evidence="1">Uncharacterized protein</fullName>
    </submittedName>
</protein>
<dbReference type="EMBL" id="CAJOBC010086265">
    <property type="protein sequence ID" value="CAF4341843.1"/>
    <property type="molecule type" value="Genomic_DNA"/>
</dbReference>
<evidence type="ECO:0000313" key="1">
    <source>
        <dbReference type="EMBL" id="CAF1475636.1"/>
    </source>
</evidence>
<evidence type="ECO:0000313" key="3">
    <source>
        <dbReference type="Proteomes" id="UP000663829"/>
    </source>
</evidence>
<keyword evidence="3" id="KW-1185">Reference proteome</keyword>
<dbReference type="OrthoDB" id="6128849at2759"/>
<name>A0A815RDF1_9BILA</name>
<sequence length="68" mass="8132">MVMQRLSKVKYDQNRQDPHYDIGDQVLLRIQGSRSKLDPRFHPTPEIIVKTQDLTYFVKDEDTQEELQ</sequence>
<feature type="non-terminal residue" evidence="1">
    <location>
        <position position="1"/>
    </location>
</feature>
<dbReference type="Proteomes" id="UP000681722">
    <property type="component" value="Unassembled WGS sequence"/>
</dbReference>
<dbReference type="AlphaFoldDB" id="A0A815RDF1"/>